<dbReference type="EMBL" id="AZBU02000007">
    <property type="protein sequence ID" value="TKR69206.1"/>
    <property type="molecule type" value="Genomic_DNA"/>
</dbReference>
<name>A0A4U5MIK4_STECR</name>
<feature type="transmembrane region" description="Helical" evidence="1">
    <location>
        <begin position="73"/>
        <end position="92"/>
    </location>
</feature>
<accession>A0A4U5MIK4</accession>
<sequence length="181" mass="20347">MKSGSFGLHPLVAAASLIGLSAIADVLASYWIIIYCPYREPTYLYPLGFIAAHLFAATFAQLGLLFEKRGLTVPFMVIQVVLCSFSMFQVFFTQITLLTHIWKFMAYEEMVHILALDIAVLFQSILIFGAFLGVFHAVLQAYRHLKDKEHKLPYVTPKAFQKADYEKMAEVQSLSVEALSG</sequence>
<reference evidence="2 3" key="1">
    <citation type="journal article" date="2015" name="Genome Biol.">
        <title>Comparative genomics of Steinernema reveals deeply conserved gene regulatory networks.</title>
        <authorList>
            <person name="Dillman A.R."/>
            <person name="Macchietto M."/>
            <person name="Porter C.F."/>
            <person name="Rogers A."/>
            <person name="Williams B."/>
            <person name="Antoshechkin I."/>
            <person name="Lee M.M."/>
            <person name="Goodwin Z."/>
            <person name="Lu X."/>
            <person name="Lewis E.E."/>
            <person name="Goodrich-Blair H."/>
            <person name="Stock S.P."/>
            <person name="Adams B.J."/>
            <person name="Sternberg P.W."/>
            <person name="Mortazavi A."/>
        </authorList>
    </citation>
    <scope>NUCLEOTIDE SEQUENCE [LARGE SCALE GENOMIC DNA]</scope>
    <source>
        <strain evidence="2 3">ALL</strain>
    </source>
</reference>
<comment type="caution">
    <text evidence="2">The sequence shown here is derived from an EMBL/GenBank/DDBJ whole genome shotgun (WGS) entry which is preliminary data.</text>
</comment>
<reference evidence="2 3" key="2">
    <citation type="journal article" date="2019" name="G3 (Bethesda)">
        <title>Hybrid Assembly of the Genome of the Entomopathogenic Nematode Steinernema carpocapsae Identifies the X-Chromosome.</title>
        <authorList>
            <person name="Serra L."/>
            <person name="Macchietto M."/>
            <person name="Macias-Munoz A."/>
            <person name="McGill C.J."/>
            <person name="Rodriguez I.M."/>
            <person name="Rodriguez B."/>
            <person name="Murad R."/>
            <person name="Mortazavi A."/>
        </authorList>
    </citation>
    <scope>NUCLEOTIDE SEQUENCE [LARGE SCALE GENOMIC DNA]</scope>
    <source>
        <strain evidence="2 3">ALL</strain>
    </source>
</reference>
<keyword evidence="3" id="KW-1185">Reference proteome</keyword>
<feature type="transmembrane region" description="Helical" evidence="1">
    <location>
        <begin position="45"/>
        <end position="66"/>
    </location>
</feature>
<protein>
    <submittedName>
        <fullName evidence="2">Uncharacterized protein</fullName>
    </submittedName>
</protein>
<evidence type="ECO:0000313" key="3">
    <source>
        <dbReference type="Proteomes" id="UP000298663"/>
    </source>
</evidence>
<evidence type="ECO:0000313" key="2">
    <source>
        <dbReference type="EMBL" id="TKR69206.1"/>
    </source>
</evidence>
<keyword evidence="1" id="KW-0472">Membrane</keyword>
<organism evidence="2 3">
    <name type="scientific">Steinernema carpocapsae</name>
    <name type="common">Entomopathogenic nematode</name>
    <dbReference type="NCBI Taxonomy" id="34508"/>
    <lineage>
        <taxon>Eukaryota</taxon>
        <taxon>Metazoa</taxon>
        <taxon>Ecdysozoa</taxon>
        <taxon>Nematoda</taxon>
        <taxon>Chromadorea</taxon>
        <taxon>Rhabditida</taxon>
        <taxon>Tylenchina</taxon>
        <taxon>Panagrolaimomorpha</taxon>
        <taxon>Strongyloidoidea</taxon>
        <taxon>Steinernematidae</taxon>
        <taxon>Steinernema</taxon>
    </lineage>
</organism>
<keyword evidence="1" id="KW-1133">Transmembrane helix</keyword>
<dbReference type="Proteomes" id="UP000298663">
    <property type="component" value="Unassembled WGS sequence"/>
</dbReference>
<feature type="transmembrane region" description="Helical" evidence="1">
    <location>
        <begin position="112"/>
        <end position="139"/>
    </location>
</feature>
<evidence type="ECO:0000256" key="1">
    <source>
        <dbReference type="SAM" id="Phobius"/>
    </source>
</evidence>
<proteinExistence type="predicted"/>
<dbReference type="AlphaFoldDB" id="A0A4U5MIK4"/>
<keyword evidence="1" id="KW-0812">Transmembrane</keyword>
<feature type="transmembrane region" description="Helical" evidence="1">
    <location>
        <begin position="12"/>
        <end position="33"/>
    </location>
</feature>
<gene>
    <name evidence="2" type="ORF">L596_021390</name>
</gene>